<feature type="domain" description="Sodium/calcium exchanger membrane region" evidence="6">
    <location>
        <begin position="169"/>
        <end position="312"/>
    </location>
</feature>
<dbReference type="Pfam" id="PF01699">
    <property type="entry name" value="Na_Ca_ex"/>
    <property type="match status" value="2"/>
</dbReference>
<evidence type="ECO:0000313" key="7">
    <source>
        <dbReference type="EMBL" id="ADI20205.1"/>
    </source>
</evidence>
<feature type="transmembrane region" description="Helical" evidence="5">
    <location>
        <begin position="112"/>
        <end position="140"/>
    </location>
</feature>
<dbReference type="InterPro" id="IPR004481">
    <property type="entry name" value="K/Na/Ca-exchanger"/>
</dbReference>
<dbReference type="InterPro" id="IPR044880">
    <property type="entry name" value="NCX_ion-bd_dom_sf"/>
</dbReference>
<comment type="subcellular location">
    <subcellularLocation>
        <location evidence="1">Membrane</location>
        <topology evidence="1">Multi-pass membrane protein</topology>
    </subcellularLocation>
</comment>
<evidence type="ECO:0000256" key="5">
    <source>
        <dbReference type="SAM" id="Phobius"/>
    </source>
</evidence>
<feature type="transmembrane region" description="Helical" evidence="5">
    <location>
        <begin position="295"/>
        <end position="312"/>
    </location>
</feature>
<sequence>MTTLFLLAGFGLLLLGGEFLVRGSVAIALKLRVSKVIIGLTLVAFATSAPELIVSVIAAMKGKSAIALGNVLGSNIANVGLILGLTALLYKMEAIRLTYRKDWLFLLGANVLLGGFLLSGGINFLQGMMLVATLLVYNVLKIRSARKERTMATIGEDIDVPAMPLWQGLLLLIIGAVGLKIGAQLFVSGIATLAAQWGWSERLVAVSLVAFGTSVPELAASLMAARKGEADLAIGNIIGSNIFNILSVLGFTSLIQPIELSDQALLYIDFPISLLFTLLLIPLMGALKSDRLDHVEGAILLISYIIYITYLLI</sequence>
<keyword evidence="3 5" id="KW-1133">Transmembrane helix</keyword>
<feature type="domain" description="Sodium/calcium exchanger membrane region" evidence="6">
    <location>
        <begin position="3"/>
        <end position="142"/>
    </location>
</feature>
<reference evidence="7" key="1">
    <citation type="journal article" date="2011" name="Environ. Microbiol.">
        <title>Time-series analyses of Monterey Bay coastal microbial picoplankton using a 'genome proxy' microarray.</title>
        <authorList>
            <person name="Rich V.I."/>
            <person name="Pham V.D."/>
            <person name="Eppley J."/>
            <person name="Shi Y."/>
            <person name="DeLong E.F."/>
        </authorList>
    </citation>
    <scope>NUCLEOTIDE SEQUENCE</scope>
</reference>
<evidence type="ECO:0000256" key="4">
    <source>
        <dbReference type="ARBA" id="ARBA00023136"/>
    </source>
</evidence>
<dbReference type="GO" id="GO:0008273">
    <property type="term" value="F:calcium, potassium:sodium antiporter activity"/>
    <property type="evidence" value="ECO:0007669"/>
    <property type="project" value="TreeGrafter"/>
</dbReference>
<dbReference type="Gene3D" id="1.20.1420.30">
    <property type="entry name" value="NCX, central ion-binding region"/>
    <property type="match status" value="2"/>
</dbReference>
<proteinExistence type="predicted"/>
<dbReference type="PANTHER" id="PTHR10846">
    <property type="entry name" value="SODIUM/POTASSIUM/CALCIUM EXCHANGER"/>
    <property type="match status" value="1"/>
</dbReference>
<evidence type="ECO:0000256" key="2">
    <source>
        <dbReference type="ARBA" id="ARBA00022692"/>
    </source>
</evidence>
<keyword evidence="4 5" id="KW-0472">Membrane</keyword>
<evidence type="ECO:0000259" key="6">
    <source>
        <dbReference type="Pfam" id="PF01699"/>
    </source>
</evidence>
<protein>
    <recommendedName>
        <fullName evidence="6">Sodium/calcium exchanger membrane region domain-containing protein</fullName>
    </recommendedName>
</protein>
<accession>E0Y0L4</accession>
<keyword evidence="2 5" id="KW-0812">Transmembrane</keyword>
<dbReference type="NCBIfam" id="TIGR00367">
    <property type="entry name" value="calcium/sodium antiporter"/>
    <property type="match status" value="1"/>
</dbReference>
<feature type="transmembrane region" description="Helical" evidence="5">
    <location>
        <begin position="169"/>
        <end position="197"/>
    </location>
</feature>
<feature type="transmembrane region" description="Helical" evidence="5">
    <location>
        <begin position="71"/>
        <end position="92"/>
    </location>
</feature>
<dbReference type="GO" id="GO:0005886">
    <property type="term" value="C:plasma membrane"/>
    <property type="evidence" value="ECO:0007669"/>
    <property type="project" value="TreeGrafter"/>
</dbReference>
<dbReference type="InterPro" id="IPR004837">
    <property type="entry name" value="NaCa_Exmemb"/>
</dbReference>
<dbReference type="GO" id="GO:0006874">
    <property type="term" value="P:intracellular calcium ion homeostasis"/>
    <property type="evidence" value="ECO:0007669"/>
    <property type="project" value="TreeGrafter"/>
</dbReference>
<evidence type="ECO:0000256" key="1">
    <source>
        <dbReference type="ARBA" id="ARBA00004141"/>
    </source>
</evidence>
<name>E0Y0L4_9SPHI</name>
<feature type="transmembrane region" description="Helical" evidence="5">
    <location>
        <begin position="264"/>
        <end position="283"/>
    </location>
</feature>
<organism evidence="7">
    <name type="scientific">uncultured Sphingobacterium sp. EB080_L08E11</name>
    <dbReference type="NCBI Taxonomy" id="710992"/>
    <lineage>
        <taxon>Bacteria</taxon>
        <taxon>Pseudomonadati</taxon>
        <taxon>Bacteroidota</taxon>
        <taxon>Sphingobacteriia</taxon>
        <taxon>Sphingobacteriales</taxon>
        <taxon>Sphingobacteriaceae</taxon>
        <taxon>Sphingobacterium</taxon>
        <taxon>environmental samples</taxon>
    </lineage>
</organism>
<feature type="transmembrane region" description="Helical" evidence="5">
    <location>
        <begin position="237"/>
        <end position="258"/>
    </location>
</feature>
<evidence type="ECO:0000256" key="3">
    <source>
        <dbReference type="ARBA" id="ARBA00022989"/>
    </source>
</evidence>
<feature type="transmembrane region" description="Helical" evidence="5">
    <location>
        <begin position="36"/>
        <end position="59"/>
    </location>
</feature>
<dbReference type="EMBL" id="GU474939">
    <property type="protein sequence ID" value="ADI20205.1"/>
    <property type="molecule type" value="Genomic_DNA"/>
</dbReference>
<dbReference type="GO" id="GO:0005262">
    <property type="term" value="F:calcium channel activity"/>
    <property type="evidence" value="ECO:0007669"/>
    <property type="project" value="TreeGrafter"/>
</dbReference>
<dbReference type="PANTHER" id="PTHR10846:SF8">
    <property type="entry name" value="INNER MEMBRANE PROTEIN YRBG"/>
    <property type="match status" value="1"/>
</dbReference>
<dbReference type="AlphaFoldDB" id="E0Y0L4"/>